<dbReference type="AlphaFoldDB" id="A0A0F9EHY6"/>
<keyword evidence="1" id="KW-1133">Transmembrane helix</keyword>
<comment type="caution">
    <text evidence="2">The sequence shown here is derived from an EMBL/GenBank/DDBJ whole genome shotgun (WGS) entry which is preliminary data.</text>
</comment>
<feature type="transmembrane region" description="Helical" evidence="1">
    <location>
        <begin position="6"/>
        <end position="22"/>
    </location>
</feature>
<protein>
    <submittedName>
        <fullName evidence="2">Uncharacterized protein</fullName>
    </submittedName>
</protein>
<proteinExistence type="predicted"/>
<feature type="transmembrane region" description="Helical" evidence="1">
    <location>
        <begin position="113"/>
        <end position="139"/>
    </location>
</feature>
<reference evidence="2" key="1">
    <citation type="journal article" date="2015" name="Nature">
        <title>Complex archaea that bridge the gap between prokaryotes and eukaryotes.</title>
        <authorList>
            <person name="Spang A."/>
            <person name="Saw J.H."/>
            <person name="Jorgensen S.L."/>
            <person name="Zaremba-Niedzwiedzka K."/>
            <person name="Martijn J."/>
            <person name="Lind A.E."/>
            <person name="van Eijk R."/>
            <person name="Schleper C."/>
            <person name="Guy L."/>
            <person name="Ettema T.J."/>
        </authorList>
    </citation>
    <scope>NUCLEOTIDE SEQUENCE</scope>
</reference>
<feature type="transmembrane region" description="Helical" evidence="1">
    <location>
        <begin position="73"/>
        <end position="93"/>
    </location>
</feature>
<name>A0A0F9EHY6_9ZZZZ</name>
<evidence type="ECO:0000313" key="2">
    <source>
        <dbReference type="EMBL" id="KKL23563.1"/>
    </source>
</evidence>
<keyword evidence="1" id="KW-0812">Transmembrane</keyword>
<organism evidence="2">
    <name type="scientific">marine sediment metagenome</name>
    <dbReference type="NCBI Taxonomy" id="412755"/>
    <lineage>
        <taxon>unclassified sequences</taxon>
        <taxon>metagenomes</taxon>
        <taxon>ecological metagenomes</taxon>
    </lineage>
</organism>
<evidence type="ECO:0000256" key="1">
    <source>
        <dbReference type="SAM" id="Phobius"/>
    </source>
</evidence>
<dbReference type="EMBL" id="LAZR01036928">
    <property type="protein sequence ID" value="KKL23563.1"/>
    <property type="molecule type" value="Genomic_DNA"/>
</dbReference>
<keyword evidence="1" id="KW-0472">Membrane</keyword>
<gene>
    <name evidence="2" type="ORF">LCGC14_2424140</name>
</gene>
<sequence>MRIIYIYFIIIIMTIFMGQKIYEIDKENDEVRDIYEFTRNLSINSSQGPFYDKTNPTEFNEEEFVNLDRAFRILYKLIDFIYFVAVEIIKWSIEFGYTRAESISFQAFLLLFYWVIVISIIGIIVPLIIPFIALVYLSIIGARELYRRYQQKKKCQKK</sequence>
<accession>A0A0F9EHY6</accession>